<dbReference type="InterPro" id="IPR001203">
    <property type="entry name" value="OxRdtase_Ald_Fedxn_C"/>
</dbReference>
<dbReference type="PANTHER" id="PTHR30038">
    <property type="entry name" value="ALDEHYDE FERREDOXIN OXIDOREDUCTASE"/>
    <property type="match status" value="1"/>
</dbReference>
<dbReference type="GO" id="GO:0051536">
    <property type="term" value="F:iron-sulfur cluster binding"/>
    <property type="evidence" value="ECO:0007669"/>
    <property type="project" value="InterPro"/>
</dbReference>
<organism evidence="2 3">
    <name type="scientific">Desulfomonile tiedjei</name>
    <dbReference type="NCBI Taxonomy" id="2358"/>
    <lineage>
        <taxon>Bacteria</taxon>
        <taxon>Pseudomonadati</taxon>
        <taxon>Thermodesulfobacteriota</taxon>
        <taxon>Desulfomonilia</taxon>
        <taxon>Desulfomonilales</taxon>
        <taxon>Desulfomonilaceae</taxon>
        <taxon>Desulfomonile</taxon>
    </lineage>
</organism>
<name>A0A9D6V2H3_9BACT</name>
<gene>
    <name evidence="2" type="ORF">HY912_15445</name>
</gene>
<dbReference type="Gene3D" id="1.10.599.10">
    <property type="entry name" value="Aldehyde Ferredoxin Oxidoreductase Protein, subunit A, domain 3"/>
    <property type="match status" value="1"/>
</dbReference>
<dbReference type="EMBL" id="JACRDE010000400">
    <property type="protein sequence ID" value="MBI5250881.1"/>
    <property type="molecule type" value="Genomic_DNA"/>
</dbReference>
<dbReference type="InterPro" id="IPR051919">
    <property type="entry name" value="W-dependent_AOR"/>
</dbReference>
<feature type="non-terminal residue" evidence="2">
    <location>
        <position position="1"/>
    </location>
</feature>
<evidence type="ECO:0000259" key="1">
    <source>
        <dbReference type="Pfam" id="PF01314"/>
    </source>
</evidence>
<dbReference type="Pfam" id="PF01314">
    <property type="entry name" value="AFOR_C"/>
    <property type="match status" value="1"/>
</dbReference>
<comment type="caution">
    <text evidence="2">The sequence shown here is derived from an EMBL/GenBank/DDBJ whole genome shotgun (WGS) entry which is preliminary data.</text>
</comment>
<proteinExistence type="predicted"/>
<dbReference type="PANTHER" id="PTHR30038:SF9">
    <property type="entry name" value="ALDEHYDE FERREDOXIN OXIDOREDUCTASE"/>
    <property type="match status" value="1"/>
</dbReference>
<dbReference type="GO" id="GO:0009055">
    <property type="term" value="F:electron transfer activity"/>
    <property type="evidence" value="ECO:0007669"/>
    <property type="project" value="InterPro"/>
</dbReference>
<evidence type="ECO:0000313" key="2">
    <source>
        <dbReference type="EMBL" id="MBI5250881.1"/>
    </source>
</evidence>
<dbReference type="InterPro" id="IPR013985">
    <property type="entry name" value="Ald_Fedxn_OxRdtase_dom3"/>
</dbReference>
<evidence type="ECO:0000313" key="3">
    <source>
        <dbReference type="Proteomes" id="UP000807825"/>
    </source>
</evidence>
<protein>
    <submittedName>
        <fullName evidence="2">Aldehyde ferredoxin oxidoreductase C-terminal domain-containing protein</fullName>
    </submittedName>
</protein>
<reference evidence="2" key="1">
    <citation type="submission" date="2020-07" db="EMBL/GenBank/DDBJ databases">
        <title>Huge and variable diversity of episymbiotic CPR bacteria and DPANN archaea in groundwater ecosystems.</title>
        <authorList>
            <person name="He C.Y."/>
            <person name="Keren R."/>
            <person name="Whittaker M."/>
            <person name="Farag I.F."/>
            <person name="Doudna J."/>
            <person name="Cate J.H.D."/>
            <person name="Banfield J.F."/>
        </authorList>
    </citation>
    <scope>NUCLEOTIDE SEQUENCE</scope>
    <source>
        <strain evidence="2">NC_groundwater_1664_Pr3_B-0.1um_52_9</strain>
    </source>
</reference>
<feature type="domain" description="Aldehyde ferredoxin oxidoreductase C-terminal" evidence="1">
    <location>
        <begin position="1"/>
        <end position="241"/>
    </location>
</feature>
<sequence length="242" mass="27560">DTISAGNLVALTIEASRQGKTDYRIDYGQVDQIASLLEDIAYQRGIGKVLARGIKYAASELNMSDQAIHVKGLEPAGYDPRVLKGMGLAYGTSDRGACHLRTTFYKPELSKMIDPDQIEGKAEMLVEWEDRLTIFDALVLCRFYRDLYQWEDLSVMIKGITGLELDKDSMRAIARSIADDTRRFNLREGLDPAEDRLPKRFYKEPLPETGKIISEEDMERLLADYYRARGWDEQGRPPDQEL</sequence>
<dbReference type="GO" id="GO:0016625">
    <property type="term" value="F:oxidoreductase activity, acting on the aldehyde or oxo group of donors, iron-sulfur protein as acceptor"/>
    <property type="evidence" value="ECO:0007669"/>
    <property type="project" value="InterPro"/>
</dbReference>
<accession>A0A9D6V2H3</accession>
<dbReference type="AlphaFoldDB" id="A0A9D6V2H3"/>
<dbReference type="InterPro" id="IPR036021">
    <property type="entry name" value="Tungsten_al_ferr_oxy-like_C"/>
</dbReference>
<dbReference type="SUPFAM" id="SSF48310">
    <property type="entry name" value="Aldehyde ferredoxin oxidoreductase, C-terminal domains"/>
    <property type="match status" value="1"/>
</dbReference>
<dbReference type="Proteomes" id="UP000807825">
    <property type="component" value="Unassembled WGS sequence"/>
</dbReference>